<reference evidence="2 3" key="1">
    <citation type="journal article" date="2023" name="G3 (Bethesda)">
        <title>A chromosome-length genome assembly and annotation of blackberry (Rubus argutus, cv. 'Hillquist').</title>
        <authorList>
            <person name="Bruna T."/>
            <person name="Aryal R."/>
            <person name="Dudchenko O."/>
            <person name="Sargent D.J."/>
            <person name="Mead D."/>
            <person name="Buti M."/>
            <person name="Cavallini A."/>
            <person name="Hytonen T."/>
            <person name="Andres J."/>
            <person name="Pham M."/>
            <person name="Weisz D."/>
            <person name="Mascagni F."/>
            <person name="Usai G."/>
            <person name="Natali L."/>
            <person name="Bassil N."/>
            <person name="Fernandez G.E."/>
            <person name="Lomsadze A."/>
            <person name="Armour M."/>
            <person name="Olukolu B."/>
            <person name="Poorten T."/>
            <person name="Britton C."/>
            <person name="Davik J."/>
            <person name="Ashrafi H."/>
            <person name="Aiden E.L."/>
            <person name="Borodovsky M."/>
            <person name="Worthington M."/>
        </authorList>
    </citation>
    <scope>NUCLEOTIDE SEQUENCE [LARGE SCALE GENOMIC DNA]</scope>
    <source>
        <strain evidence="2">PI 553951</strain>
    </source>
</reference>
<name>A0AAW1XV30_RUBAR</name>
<accession>A0AAW1XV30</accession>
<organism evidence="2 3">
    <name type="scientific">Rubus argutus</name>
    <name type="common">Southern blackberry</name>
    <dbReference type="NCBI Taxonomy" id="59490"/>
    <lineage>
        <taxon>Eukaryota</taxon>
        <taxon>Viridiplantae</taxon>
        <taxon>Streptophyta</taxon>
        <taxon>Embryophyta</taxon>
        <taxon>Tracheophyta</taxon>
        <taxon>Spermatophyta</taxon>
        <taxon>Magnoliopsida</taxon>
        <taxon>eudicotyledons</taxon>
        <taxon>Gunneridae</taxon>
        <taxon>Pentapetalae</taxon>
        <taxon>rosids</taxon>
        <taxon>fabids</taxon>
        <taxon>Rosales</taxon>
        <taxon>Rosaceae</taxon>
        <taxon>Rosoideae</taxon>
        <taxon>Rosoideae incertae sedis</taxon>
        <taxon>Rubus</taxon>
    </lineage>
</organism>
<evidence type="ECO:0000313" key="3">
    <source>
        <dbReference type="Proteomes" id="UP001457282"/>
    </source>
</evidence>
<sequence>MPDGDLISWPYTNKTNYGGHGSNLTTSASGREPFPPFALHSTPLMLVARHSFSSTYEGGVSTRGLDDVKAQWELCHPTVSGTLDDHATTYKYPNQLGDPIQQSCAEMQDL</sequence>
<comment type="caution">
    <text evidence="2">The sequence shown here is derived from an EMBL/GenBank/DDBJ whole genome shotgun (WGS) entry which is preliminary data.</text>
</comment>
<dbReference type="AlphaFoldDB" id="A0AAW1XV30"/>
<evidence type="ECO:0000313" key="2">
    <source>
        <dbReference type="EMBL" id="KAK9939765.1"/>
    </source>
</evidence>
<feature type="compositionally biased region" description="Polar residues" evidence="1">
    <location>
        <begin position="10"/>
        <end position="29"/>
    </location>
</feature>
<protein>
    <submittedName>
        <fullName evidence="2">Uncharacterized protein</fullName>
    </submittedName>
</protein>
<gene>
    <name evidence="2" type="ORF">M0R45_016454</name>
</gene>
<keyword evidence="3" id="KW-1185">Reference proteome</keyword>
<evidence type="ECO:0000256" key="1">
    <source>
        <dbReference type="SAM" id="MobiDB-lite"/>
    </source>
</evidence>
<feature type="region of interest" description="Disordered" evidence="1">
    <location>
        <begin position="1"/>
        <end position="31"/>
    </location>
</feature>
<dbReference type="EMBL" id="JBEDUW010000003">
    <property type="protein sequence ID" value="KAK9939765.1"/>
    <property type="molecule type" value="Genomic_DNA"/>
</dbReference>
<proteinExistence type="predicted"/>
<dbReference type="Proteomes" id="UP001457282">
    <property type="component" value="Unassembled WGS sequence"/>
</dbReference>